<evidence type="ECO:0000259" key="5">
    <source>
        <dbReference type="PROSITE" id="PS51656"/>
    </source>
</evidence>
<dbReference type="PANTHER" id="PTHR36214:SF3">
    <property type="entry name" value="ACETYL-COA DECARBONYLASE_SYNTHASE COMPLEX SUBUNIT GAMMA"/>
    <property type="match status" value="1"/>
</dbReference>
<gene>
    <name evidence="6" type="ORF">GC105_13495</name>
</gene>
<protein>
    <submittedName>
        <fullName evidence="6">Fe-S cluster protein</fullName>
    </submittedName>
</protein>
<dbReference type="AlphaFoldDB" id="A0A6A7KB87"/>
<sequence length="172" mass="19966">MFLEEVRVTFIEPCTADANKMRFKAKFSRDISEILPYLNAQIKTAQYNHTAGNLTFNQGIKIITIYSDSLAVAKIINETEAYEMSEYIQDLINEIYEKKDDIAPLFETRKKPSAFEIYKYLPKTNCRKCGETTCLAFGTKLVLGQYQIEKCRTIHEVEYKEKLDRMMGILNC</sequence>
<evidence type="ECO:0000313" key="6">
    <source>
        <dbReference type="EMBL" id="MPW26800.1"/>
    </source>
</evidence>
<dbReference type="EMBL" id="WHNX01000027">
    <property type="protein sequence ID" value="MPW26800.1"/>
    <property type="molecule type" value="Genomic_DNA"/>
</dbReference>
<accession>A0A6A7KB87</accession>
<evidence type="ECO:0000256" key="1">
    <source>
        <dbReference type="ARBA" id="ARBA00022485"/>
    </source>
</evidence>
<comment type="caution">
    <text evidence="6">The sequence shown here is derived from an EMBL/GenBank/DDBJ whole genome shotgun (WGS) entry which is preliminary data.</text>
</comment>
<keyword evidence="2" id="KW-0479">Metal-binding</keyword>
<feature type="domain" description="4Fe-4S" evidence="5">
    <location>
        <begin position="109"/>
        <end position="168"/>
    </location>
</feature>
<reference evidence="6 7" key="1">
    <citation type="submission" date="2019-10" db="EMBL/GenBank/DDBJ databases">
        <title>Alkalibaculum tamaniensis sp.nov., a new alkaliphilic acetogen, isolated on methoxylated aromatics from a mud volcano.</title>
        <authorList>
            <person name="Khomyakova M.A."/>
            <person name="Merkel A.Y."/>
            <person name="Bonch-Osmolovskaya E.A."/>
            <person name="Slobodkin A.I."/>
        </authorList>
    </citation>
    <scope>NUCLEOTIDE SEQUENCE [LARGE SCALE GENOMIC DNA]</scope>
    <source>
        <strain evidence="6 7">M08DMB</strain>
    </source>
</reference>
<name>A0A6A7KB87_9FIRM</name>
<keyword evidence="4" id="KW-0411">Iron-sulfur</keyword>
<keyword evidence="1" id="KW-0004">4Fe-4S</keyword>
<keyword evidence="3" id="KW-0408">Iron</keyword>
<dbReference type="GO" id="GO:0051539">
    <property type="term" value="F:4 iron, 4 sulfur cluster binding"/>
    <property type="evidence" value="ECO:0007669"/>
    <property type="project" value="UniProtKB-KW"/>
</dbReference>
<keyword evidence="7" id="KW-1185">Reference proteome</keyword>
<dbReference type="InterPro" id="IPR051069">
    <property type="entry name" value="ACDS_complex_subunit"/>
</dbReference>
<dbReference type="Pfam" id="PF04060">
    <property type="entry name" value="FeS"/>
    <property type="match status" value="1"/>
</dbReference>
<dbReference type="PROSITE" id="PS51656">
    <property type="entry name" value="4FE4S"/>
    <property type="match status" value="1"/>
</dbReference>
<dbReference type="RefSeq" id="WP_152805777.1">
    <property type="nucleotide sequence ID" value="NZ_WHNX01000027.1"/>
</dbReference>
<proteinExistence type="predicted"/>
<dbReference type="Proteomes" id="UP000440004">
    <property type="component" value="Unassembled WGS sequence"/>
</dbReference>
<evidence type="ECO:0000256" key="4">
    <source>
        <dbReference type="ARBA" id="ARBA00023014"/>
    </source>
</evidence>
<evidence type="ECO:0000313" key="7">
    <source>
        <dbReference type="Proteomes" id="UP000440004"/>
    </source>
</evidence>
<dbReference type="Gene3D" id="1.10.15.40">
    <property type="entry name" value="Electron transport complex subunit B, putative Fe-S cluster"/>
    <property type="match status" value="1"/>
</dbReference>
<dbReference type="PANTHER" id="PTHR36214">
    <property type="match status" value="1"/>
</dbReference>
<dbReference type="InterPro" id="IPR007202">
    <property type="entry name" value="4Fe-4S_dom"/>
</dbReference>
<organism evidence="6 7">
    <name type="scientific">Alkalibaculum sporogenes</name>
    <dbReference type="NCBI Taxonomy" id="2655001"/>
    <lineage>
        <taxon>Bacteria</taxon>
        <taxon>Bacillati</taxon>
        <taxon>Bacillota</taxon>
        <taxon>Clostridia</taxon>
        <taxon>Eubacteriales</taxon>
        <taxon>Eubacteriaceae</taxon>
        <taxon>Alkalibaculum</taxon>
    </lineage>
</organism>
<evidence type="ECO:0000256" key="3">
    <source>
        <dbReference type="ARBA" id="ARBA00023004"/>
    </source>
</evidence>
<dbReference type="GO" id="GO:0046872">
    <property type="term" value="F:metal ion binding"/>
    <property type="evidence" value="ECO:0007669"/>
    <property type="project" value="UniProtKB-KW"/>
</dbReference>
<evidence type="ECO:0000256" key="2">
    <source>
        <dbReference type="ARBA" id="ARBA00022723"/>
    </source>
</evidence>